<dbReference type="EMBL" id="FOQO01000002">
    <property type="protein sequence ID" value="SFI06361.1"/>
    <property type="molecule type" value="Genomic_DNA"/>
</dbReference>
<dbReference type="Proteomes" id="UP000198670">
    <property type="component" value="Unassembled WGS sequence"/>
</dbReference>
<dbReference type="STRING" id="1477437.SAMN05444682_102173"/>
<gene>
    <name evidence="2" type="ORF">SAMN05444682_102173</name>
</gene>
<protein>
    <recommendedName>
        <fullName evidence="4">Alpha-galactosidase</fullName>
    </recommendedName>
</protein>
<proteinExistence type="predicted"/>
<evidence type="ECO:0008006" key="4">
    <source>
        <dbReference type="Google" id="ProtNLM"/>
    </source>
</evidence>
<sequence>MHHLIRIAAVIAAFSGLSNTPSLAQTGDITDLPNYADQPTVHEDWLIHSVSQKAAVFQTADNHLALSNGLITRTFSVTPGGATIGLDNLITGEALLRSISPEAILWVNGHEIRVGGLIGQPVQNYLDPTWIPQLEADPLSLKLVSWDRQPLENRFAWAPRTEWLSKPAEAAEGMMLQFSYKADEATIQQHILRLTSDDQRQKLVDDPFRRLSPAWKLVSANDDRSASFINEGKPGEMMGPENHPVFAEQPLPASTRVVVARINAGTDRSTEYGPGVTLTYPGNDNLKLFLSPGNRSYGLLHRGTIRYVRGMDPSASHFLRLQLEEGKVRCAVSVNGKEYQTLAVVETTAAPEKIRIGKTDPTGGADPGPRTGNIGRSHVESLVLLGEPIAPSRDMDFLRDLTVHVQYELYDGVPMLGKWVTVAYDGKDEVIVNNIRTEHLAVTEAESAVEHKQRWELPPIFAQSDFAFGSMSPNASENAGVEWREDSTYTTQVNYALRTPTVLVCEPKHGVGQEISPGKPFESMRLWELLYDSSDRERRGLAQRRMYRTIAPWTQENPIIMHVRSADDASVKKAIDQSAEVGFEMVIMTFGSGFNLEDTTEANIQRMKSLRDYARSKGVALGGYSLLASRSIDANNDVVMPPGMKPTFGRSPCLLSEWGDRYFNTLYDFYEKTGMDILEHDGSYPGDVCASHHHPGHRGLEDSQWKQFVRIRDFYRWCRSKGIYLNVPDWYFLQGSTKIAMGYRETNWSLPREYQEIIERQNIYDGTWEKTPSMGWMFVPLVEYHGGGPAATIEPLHEHLPHYEQRLANLFGAGVQACYRGPQLYDTPETKTLVKKWVDFYKRHRRILDSDIIHLRRPDGRNYDAILHVDPTGEEKGLLMIYNPLDTPIERTLTVDLYYTGLRDKATVSTNDGASEVVPLNGTTLQLPVTVPANGQAWYVLK</sequence>
<evidence type="ECO:0000256" key="1">
    <source>
        <dbReference type="SAM" id="SignalP"/>
    </source>
</evidence>
<keyword evidence="1" id="KW-0732">Signal</keyword>
<keyword evidence="3" id="KW-1185">Reference proteome</keyword>
<feature type="chain" id="PRO_5011526868" description="Alpha-galactosidase" evidence="1">
    <location>
        <begin position="25"/>
        <end position="942"/>
    </location>
</feature>
<feature type="signal peptide" evidence="1">
    <location>
        <begin position="1"/>
        <end position="24"/>
    </location>
</feature>
<organism evidence="2 3">
    <name type="scientific">Parapedobacter indicus</name>
    <dbReference type="NCBI Taxonomy" id="1477437"/>
    <lineage>
        <taxon>Bacteria</taxon>
        <taxon>Pseudomonadati</taxon>
        <taxon>Bacteroidota</taxon>
        <taxon>Sphingobacteriia</taxon>
        <taxon>Sphingobacteriales</taxon>
        <taxon>Sphingobacteriaceae</taxon>
        <taxon>Parapedobacter</taxon>
    </lineage>
</organism>
<dbReference type="OrthoDB" id="9804769at2"/>
<dbReference type="AlphaFoldDB" id="A0A1I3F6D7"/>
<reference evidence="2 3" key="1">
    <citation type="submission" date="2016-10" db="EMBL/GenBank/DDBJ databases">
        <authorList>
            <person name="de Groot N.N."/>
        </authorList>
    </citation>
    <scope>NUCLEOTIDE SEQUENCE [LARGE SCALE GENOMIC DNA]</scope>
    <source>
        <strain evidence="2 3">RK1</strain>
    </source>
</reference>
<evidence type="ECO:0000313" key="3">
    <source>
        <dbReference type="Proteomes" id="UP000198670"/>
    </source>
</evidence>
<name>A0A1I3F6D7_9SPHI</name>
<dbReference type="RefSeq" id="WP_090624796.1">
    <property type="nucleotide sequence ID" value="NZ_FOQO01000002.1"/>
</dbReference>
<accession>A0A1I3F6D7</accession>
<evidence type="ECO:0000313" key="2">
    <source>
        <dbReference type="EMBL" id="SFI06361.1"/>
    </source>
</evidence>